<dbReference type="KEGG" id="apln:108735801"/>
<dbReference type="RefSeq" id="XP_025831010.1">
    <property type="nucleotide sequence ID" value="XM_025975225.1"/>
</dbReference>
<evidence type="ECO:0000313" key="2">
    <source>
        <dbReference type="Proteomes" id="UP000192223"/>
    </source>
</evidence>
<feature type="compositionally biased region" description="Basic residues" evidence="1">
    <location>
        <begin position="239"/>
        <end position="255"/>
    </location>
</feature>
<dbReference type="Proteomes" id="UP000192223">
    <property type="component" value="Unplaced"/>
</dbReference>
<feature type="compositionally biased region" description="Basic and acidic residues" evidence="1">
    <location>
        <begin position="228"/>
        <end position="237"/>
    </location>
</feature>
<proteinExistence type="predicted"/>
<dbReference type="OrthoDB" id="8062037at2759"/>
<feature type="region of interest" description="Disordered" evidence="1">
    <location>
        <begin position="996"/>
        <end position="1021"/>
    </location>
</feature>
<protein>
    <submittedName>
        <fullName evidence="3">Uncharacterized protein LOC108735801</fullName>
    </submittedName>
</protein>
<feature type="region of interest" description="Disordered" evidence="1">
    <location>
        <begin position="174"/>
        <end position="193"/>
    </location>
</feature>
<evidence type="ECO:0000313" key="3">
    <source>
        <dbReference type="RefSeq" id="XP_025831010.1"/>
    </source>
</evidence>
<dbReference type="GeneID" id="108735801"/>
<name>A0A7F5R077_AGRPL</name>
<reference evidence="3" key="1">
    <citation type="submission" date="2025-08" db="UniProtKB">
        <authorList>
            <consortium name="RefSeq"/>
        </authorList>
    </citation>
    <scope>IDENTIFICATION</scope>
    <source>
        <tissue evidence="3">Entire body</tissue>
    </source>
</reference>
<organism evidence="2 3">
    <name type="scientific">Agrilus planipennis</name>
    <name type="common">Emerald ash borer</name>
    <name type="synonym">Agrilus marcopoli</name>
    <dbReference type="NCBI Taxonomy" id="224129"/>
    <lineage>
        <taxon>Eukaryota</taxon>
        <taxon>Metazoa</taxon>
        <taxon>Ecdysozoa</taxon>
        <taxon>Arthropoda</taxon>
        <taxon>Hexapoda</taxon>
        <taxon>Insecta</taxon>
        <taxon>Pterygota</taxon>
        <taxon>Neoptera</taxon>
        <taxon>Endopterygota</taxon>
        <taxon>Coleoptera</taxon>
        <taxon>Polyphaga</taxon>
        <taxon>Elateriformia</taxon>
        <taxon>Buprestoidea</taxon>
        <taxon>Buprestidae</taxon>
        <taxon>Agrilinae</taxon>
        <taxon>Agrilus</taxon>
    </lineage>
</organism>
<gene>
    <name evidence="3" type="primary">LOC108735801</name>
</gene>
<keyword evidence="2" id="KW-1185">Reference proteome</keyword>
<dbReference type="InParanoid" id="A0A7F5R077"/>
<accession>A0A7F5R077</accession>
<dbReference type="PANTHER" id="PTHR40552:SF6">
    <property type="entry name" value="FI09606P-RELATED"/>
    <property type="match status" value="1"/>
</dbReference>
<feature type="region of interest" description="Disordered" evidence="1">
    <location>
        <begin position="1"/>
        <end position="53"/>
    </location>
</feature>
<dbReference type="PANTHER" id="PTHR40552">
    <property type="entry name" value="AT05186P-RELATED"/>
    <property type="match status" value="1"/>
</dbReference>
<dbReference type="Gene3D" id="3.90.70.120">
    <property type="match status" value="4"/>
</dbReference>
<sequence length="1658" mass="190356">MDQAKYCTDLLGEQKAPPPKAKDSQTSRKSKKLFQLNPKKGDPVRRHRKEEKRELLIQKRLKKQLEESAKRKAQEEAAKCPSVVTPSFGKRFEVHLRGETPVEDRPRTYVVPEPLSLKWEKAINRAEYIKMLRFCKFKETEAPQPLAEIKLKQVMKVDSPTIKNAKVVTPQKPSFFPSDIYPTPPKRDDLKSREPTSKIIINEKEQQADLLSSFELILAGKSRTQYEKEIAGKENKPCKTNKQKKKKKKKKKKRQISATNAEEGETGDRKKKKKRRDKSGDKKIGEGDEEQELATYDLGGDAMDKDAIEAYLKQEEELMRQFGEGEGEGAEILEPIEETYLTRMFRKQVSQVSKSTSLHEKELMGFEVSPDFELEECPFIDRVLQKFRRDSELERYKKPKRKVKRGTLESHSFTKIEQKTLKEFYYGVVYGNIHQGDEHFSDVSRNNQGICMAAAAYCFATELHPSRWTEQTIGIILEIGNKLYLDSVENLHLHDTTRELKPPDLHKFIYIGDDKYRFVIEEPYVSGLVRSVEKNVYNVTKGLQVFFAENHAGVFQTLGLDVMIWKDKYFYLFDARPRTKDLFPDKNGNATLTIVYDIASLVTVFLDRSELGNWPFLISKVSVMKKLKLYEEEDEEDVKEGSQYNILSPSKAVVQGSFDLADKCFGFSRNKQSLTMAVIALVYSRITPPNSWHRRTIDKIMIIGNQLYLECAEQELIMEMTIDSLPALFTIGPYLVEIFLYANRIVDVMYKKGKCVLEEALDCFFSKNTNAVLQIGKFTLAVWQQRNMYYCFDPYSRNNQAMNCRNGMGCVSMNADLETLVQTISNNFPDNAYIFYIHALKVLKIHRDPAMARIFPKTTKMDDISPETLKKYKMKKSKKKATEKPVTIDLTQTSIKRLLPGESPEPSLQEVSSDVDSLTKEQLPCLFEPCHVLKKLPPTKMAEYADVVDLDSPSLSDTQIEPQRPVPDKCLEEITLLDLDSFVLTQEEIEMIEVPEGEGEGEGGGRCGKGEGEGEGGEDMDELDNTYLAMNEFAQVHPESLDSYHSRISQMVNTEVTAAFLPISHKVLKPTNVLAKKAMKRCLELQKAGAGLTSDLPLPEPEVTMEEELLKENNFIELPDDSQLIRGTQNIADLGKEVDNTAPYVCIIAAAVAKKYSISTWSSDLVDYVLTGGLALYELANVRFEQAPKFEIPKISLGKDNYRVFVDYLFDGQFSDIGVEKALAHRLFSKYEIGLIVTSYYSCAVFFKNHLYYLFDSYGNNEVGLSEGPHNKGMAMFARFKNLEHLVKRIVYNKTKREMAESFKFSDFILFSIKVETIRQEALRAKGSEVMASEGGEDGMGEDENVVVKPEVKESEVLPEPRNVFETLEEALQRKSFVKPSKSRFRRNLKRSKVTNKMNDKQLKPLHEEPDWLLADPIPWSQRKKKSACGYFRCKRETMWNNWDTEYPNDLYTLLSTINQFSNKFMDKSRGKQTICNCVCAIGMTVIYSLSEWNCPIMDSILVNGDNYFYTCVKGIVTENYELLMDDLAPDCTIFPYNFKVDYYPVVDGTMFLMDKKKYNLYKALRYFFDGYDKRCGIICAIRGDIRRYVAFGKIQNKEYFMFDSQSFGPPMFLERQSKAYMLRCTSFARLLHVLVVALRGGDFFLYNVECKNFQAIE</sequence>
<feature type="region of interest" description="Disordered" evidence="1">
    <location>
        <begin position="228"/>
        <end position="298"/>
    </location>
</feature>
<evidence type="ECO:0000256" key="1">
    <source>
        <dbReference type="SAM" id="MobiDB-lite"/>
    </source>
</evidence>